<organism evidence="1 2">
    <name type="scientific">Streptococcus sinensis</name>
    <dbReference type="NCBI Taxonomy" id="176090"/>
    <lineage>
        <taxon>Bacteria</taxon>
        <taxon>Bacillati</taxon>
        <taxon>Bacillota</taxon>
        <taxon>Bacilli</taxon>
        <taxon>Lactobacillales</taxon>
        <taxon>Streptococcaceae</taxon>
        <taxon>Streptococcus</taxon>
    </lineage>
</organism>
<dbReference type="PATRIC" id="fig|176090.4.peg.1470"/>
<keyword evidence="2" id="KW-1185">Reference proteome</keyword>
<sequence length="40" mass="4585">MSDSILNQAVLELQGMLVGSAEEWFTKLPQLSERMDLLYQ</sequence>
<evidence type="ECO:0000313" key="2">
    <source>
        <dbReference type="Proteomes" id="UP000030019"/>
    </source>
</evidence>
<dbReference type="EMBL" id="JPEN01000081">
    <property type="protein sequence ID" value="KGM36731.1"/>
    <property type="molecule type" value="Genomic_DNA"/>
</dbReference>
<dbReference type="STRING" id="176090.SSIN_1511"/>
<accession>A0A0A0DDG6</accession>
<proteinExistence type="predicted"/>
<gene>
    <name evidence="1" type="ORF">SSIN_1511</name>
</gene>
<comment type="caution">
    <text evidence="1">The sequence shown here is derived from an EMBL/GenBank/DDBJ whole genome shotgun (WGS) entry which is preliminary data.</text>
</comment>
<dbReference type="Proteomes" id="UP000030019">
    <property type="component" value="Unassembled WGS sequence"/>
</dbReference>
<dbReference type="AlphaFoldDB" id="A0A0A0DDG6"/>
<protein>
    <submittedName>
        <fullName evidence="1">Uncharacterized protein</fullName>
    </submittedName>
</protein>
<reference evidence="1 2" key="1">
    <citation type="submission" date="2014-06" db="EMBL/GenBank/DDBJ databases">
        <authorList>
            <person name="Teng J.L."/>
            <person name="Huang Y."/>
            <person name="Tse H."/>
            <person name="Lau S.K."/>
            <person name="Woo P.C."/>
        </authorList>
    </citation>
    <scope>NUCLEOTIDE SEQUENCE [LARGE SCALE GENOMIC DNA]</scope>
    <source>
        <strain evidence="1 2">HKU4</strain>
    </source>
</reference>
<evidence type="ECO:0000313" key="1">
    <source>
        <dbReference type="EMBL" id="KGM36731.1"/>
    </source>
</evidence>
<name>A0A0A0DDG6_9STRE</name>